<keyword evidence="5" id="KW-1185">Reference proteome</keyword>
<keyword evidence="1" id="KW-0479">Metal-binding</keyword>
<dbReference type="PATRIC" id="fig|1423730.4.peg.1596"/>
<dbReference type="PROSITE" id="PS51677">
    <property type="entry name" value="NODB"/>
    <property type="match status" value="1"/>
</dbReference>
<dbReference type="Proteomes" id="UP000050865">
    <property type="component" value="Unassembled WGS sequence"/>
</dbReference>
<accession>A0A0R2FDU6</accession>
<dbReference type="GO" id="GO:0016810">
    <property type="term" value="F:hydrolase activity, acting on carbon-nitrogen (but not peptide) bonds"/>
    <property type="evidence" value="ECO:0007669"/>
    <property type="project" value="InterPro"/>
</dbReference>
<dbReference type="InterPro" id="IPR011330">
    <property type="entry name" value="Glyco_hydro/deAcase_b/a-brl"/>
</dbReference>
<dbReference type="InterPro" id="IPR002509">
    <property type="entry name" value="NODB_dom"/>
</dbReference>
<dbReference type="EMBL" id="AYZJ01000028">
    <property type="protein sequence ID" value="KRN23322.1"/>
    <property type="molecule type" value="Genomic_DNA"/>
</dbReference>
<comment type="caution">
    <text evidence="4">The sequence shown here is derived from an EMBL/GenBank/DDBJ whole genome shotgun (WGS) entry which is preliminary data.</text>
</comment>
<keyword evidence="2" id="KW-0378">Hydrolase</keyword>
<dbReference type="PANTHER" id="PTHR10587">
    <property type="entry name" value="GLYCOSYL TRANSFERASE-RELATED"/>
    <property type="match status" value="1"/>
</dbReference>
<proteinExistence type="predicted"/>
<dbReference type="PANTHER" id="PTHR10587:SF133">
    <property type="entry name" value="CHITIN DEACETYLASE 1-RELATED"/>
    <property type="match status" value="1"/>
</dbReference>
<evidence type="ECO:0000256" key="2">
    <source>
        <dbReference type="ARBA" id="ARBA00022801"/>
    </source>
</evidence>
<dbReference type="Gene3D" id="3.20.20.370">
    <property type="entry name" value="Glycoside hydrolase/deacetylase"/>
    <property type="match status" value="1"/>
</dbReference>
<name>A0A0R2FDU6_9LACO</name>
<evidence type="ECO:0000313" key="4">
    <source>
        <dbReference type="EMBL" id="KRN23322.1"/>
    </source>
</evidence>
<dbReference type="SUPFAM" id="SSF88713">
    <property type="entry name" value="Glycoside hydrolase/deacetylase"/>
    <property type="match status" value="1"/>
</dbReference>
<dbReference type="GO" id="GO:0005975">
    <property type="term" value="P:carbohydrate metabolic process"/>
    <property type="evidence" value="ECO:0007669"/>
    <property type="project" value="InterPro"/>
</dbReference>
<protein>
    <submittedName>
        <fullName evidence="4">Polysaccharide deacetylase</fullName>
    </submittedName>
</protein>
<feature type="domain" description="NodB homology" evidence="3">
    <location>
        <begin position="210"/>
        <end position="385"/>
    </location>
</feature>
<evidence type="ECO:0000313" key="5">
    <source>
        <dbReference type="Proteomes" id="UP000050865"/>
    </source>
</evidence>
<evidence type="ECO:0000256" key="1">
    <source>
        <dbReference type="ARBA" id="ARBA00022723"/>
    </source>
</evidence>
<dbReference type="InterPro" id="IPR050248">
    <property type="entry name" value="Polysacc_deacetylase_ArnD"/>
</dbReference>
<reference evidence="4 5" key="1">
    <citation type="journal article" date="2015" name="Genome Announc.">
        <title>Expanding the biotechnology potential of lactobacilli through comparative genomics of 213 strains and associated genera.</title>
        <authorList>
            <person name="Sun Z."/>
            <person name="Harris H.M."/>
            <person name="McCann A."/>
            <person name="Guo C."/>
            <person name="Argimon S."/>
            <person name="Zhang W."/>
            <person name="Yang X."/>
            <person name="Jeffery I.B."/>
            <person name="Cooney J.C."/>
            <person name="Kagawa T.F."/>
            <person name="Liu W."/>
            <person name="Song Y."/>
            <person name="Salvetti E."/>
            <person name="Wrobel A."/>
            <person name="Rasinkangas P."/>
            <person name="Parkhill J."/>
            <person name="Rea M.C."/>
            <person name="O'Sullivan O."/>
            <person name="Ritari J."/>
            <person name="Douillard F.P."/>
            <person name="Paul Ross R."/>
            <person name="Yang R."/>
            <person name="Briner A.E."/>
            <person name="Felis G.E."/>
            <person name="de Vos W.M."/>
            <person name="Barrangou R."/>
            <person name="Klaenhammer T.R."/>
            <person name="Caufield P.W."/>
            <person name="Cui Y."/>
            <person name="Zhang H."/>
            <person name="O'Toole P.W."/>
        </authorList>
    </citation>
    <scope>NUCLEOTIDE SEQUENCE [LARGE SCALE GENOMIC DNA]</scope>
    <source>
        <strain evidence="4 5">DSM 22697</strain>
    </source>
</reference>
<organism evidence="4 5">
    <name type="scientific">Lacticaseibacillus camelliae DSM 22697 = JCM 13995</name>
    <dbReference type="NCBI Taxonomy" id="1423730"/>
    <lineage>
        <taxon>Bacteria</taxon>
        <taxon>Bacillati</taxon>
        <taxon>Bacillota</taxon>
        <taxon>Bacilli</taxon>
        <taxon>Lactobacillales</taxon>
        <taxon>Lactobacillaceae</taxon>
        <taxon>Lacticaseibacillus</taxon>
    </lineage>
</organism>
<evidence type="ECO:0000259" key="3">
    <source>
        <dbReference type="PROSITE" id="PS51677"/>
    </source>
</evidence>
<dbReference type="STRING" id="1423730.FC75_GL001522"/>
<dbReference type="GO" id="GO:0046872">
    <property type="term" value="F:metal ion binding"/>
    <property type="evidence" value="ECO:0007669"/>
    <property type="project" value="UniProtKB-KW"/>
</dbReference>
<sequence length="411" mass="44353">MNHPAVQPDSLSREEASLLRHHVGKSIKVTLPEGRARFVLPDRQKTVAPALKQAAAAVLSQLPKKARNKTVIVTAQSQPAPLGLVTWNADIESLYAQGKRVQQRQLTRELTTTAQGTLARIGDLVADDNARRAVNYAAQTHQAETHRLDEAQLNQLIQAPLLASLTATNFKLTAAALTITAAAGQAVATVPYPKLAPYLKGATPHAPAGKLIALTFDDGPNPQTTPSILKTLAAARVKATFFEVGTGIAQFPALAKSVKAAGHEVGTHTYDHPYLPKLARPQLLDEVYGKNLWTYYQAFGTLPPFIRPPYGAMSKANAALVGMPAIQWSVDSQDWRSKSKPAIIARVQATARPGAIVLMHDIQPAEVEALPVVITKLKSQGYQFVTVSQLLGQRLLPGHQYFGQGDERLIS</sequence>
<gene>
    <name evidence="4" type="ORF">FC75_GL001522</name>
</gene>
<dbReference type="Pfam" id="PF01522">
    <property type="entry name" value="Polysacc_deac_1"/>
    <property type="match status" value="1"/>
</dbReference>
<dbReference type="AlphaFoldDB" id="A0A0R2FDU6"/>
<dbReference type="GO" id="GO:0016020">
    <property type="term" value="C:membrane"/>
    <property type="evidence" value="ECO:0007669"/>
    <property type="project" value="TreeGrafter"/>
</dbReference>